<dbReference type="EMBL" id="BTSX01000001">
    <property type="protein sequence ID" value="GMS80395.1"/>
    <property type="molecule type" value="Genomic_DNA"/>
</dbReference>
<proteinExistence type="predicted"/>
<sequence>MNASENTSTAQHSGLKAWIEIKKNTCFGEIQTLDALAVDSSKVHRLDTRNYKHFRCRENRPVSANCDPNLYFEQKQCEFNKKCTPPQLNKINANKVECSSGSLQAFFDDWAATRNNYEVECNANKNIVMKKPSGVTDGSDAAYEPQLLRCWQDAVCEIDPNNIIDLSDCDAPDHCVLVTIPPSPSNTKFTCADKYKIEGREIVSRQWTAFESVMCYNDNKFPKISGQPQIDKVNGKKYDNLRCRRQGVCDLANYGSTKAELVSTCGSDNECDQPTLVVNTNLQCPDKNYELQAT</sequence>
<evidence type="ECO:0000313" key="1">
    <source>
        <dbReference type="EMBL" id="GMS80395.1"/>
    </source>
</evidence>
<dbReference type="Proteomes" id="UP001432027">
    <property type="component" value="Unassembled WGS sequence"/>
</dbReference>
<reference evidence="1" key="1">
    <citation type="submission" date="2023-10" db="EMBL/GenBank/DDBJ databases">
        <title>Genome assembly of Pristionchus species.</title>
        <authorList>
            <person name="Yoshida K."/>
            <person name="Sommer R.J."/>
        </authorList>
    </citation>
    <scope>NUCLEOTIDE SEQUENCE</scope>
    <source>
        <strain evidence="1">RS0144</strain>
    </source>
</reference>
<gene>
    <name evidence="1" type="ORF">PENTCL1PPCAC_2570</name>
</gene>
<dbReference type="AlphaFoldDB" id="A0AAV5SD82"/>
<feature type="non-terminal residue" evidence="1">
    <location>
        <position position="294"/>
    </location>
</feature>
<name>A0AAV5SD82_9BILA</name>
<protein>
    <submittedName>
        <fullName evidence="1">Uncharacterized protein</fullName>
    </submittedName>
</protein>
<comment type="caution">
    <text evidence="1">The sequence shown here is derived from an EMBL/GenBank/DDBJ whole genome shotgun (WGS) entry which is preliminary data.</text>
</comment>
<organism evidence="1 2">
    <name type="scientific">Pristionchus entomophagus</name>
    <dbReference type="NCBI Taxonomy" id="358040"/>
    <lineage>
        <taxon>Eukaryota</taxon>
        <taxon>Metazoa</taxon>
        <taxon>Ecdysozoa</taxon>
        <taxon>Nematoda</taxon>
        <taxon>Chromadorea</taxon>
        <taxon>Rhabditida</taxon>
        <taxon>Rhabditina</taxon>
        <taxon>Diplogasteromorpha</taxon>
        <taxon>Diplogasteroidea</taxon>
        <taxon>Neodiplogasteridae</taxon>
        <taxon>Pristionchus</taxon>
    </lineage>
</organism>
<keyword evidence="2" id="KW-1185">Reference proteome</keyword>
<accession>A0AAV5SD82</accession>
<evidence type="ECO:0000313" key="2">
    <source>
        <dbReference type="Proteomes" id="UP001432027"/>
    </source>
</evidence>